<comment type="similarity">
    <text evidence="5">Belongs to the NtaA/SnaA/DszA monooxygenase family.</text>
</comment>
<gene>
    <name evidence="8" type="ORF">CBI38_32885</name>
</gene>
<feature type="binding site" evidence="6">
    <location>
        <position position="104"/>
    </location>
    <ligand>
        <name>FMN</name>
        <dbReference type="ChEBI" id="CHEBI:58210"/>
    </ligand>
</feature>
<feature type="binding site" evidence="6">
    <location>
        <position position="158"/>
    </location>
    <ligand>
        <name>FMN</name>
        <dbReference type="ChEBI" id="CHEBI:58210"/>
    </ligand>
</feature>
<evidence type="ECO:0000256" key="4">
    <source>
        <dbReference type="ARBA" id="ARBA00023033"/>
    </source>
</evidence>
<name>A0A2S2C5X4_9NOCA</name>
<proteinExistence type="inferred from homology"/>
<protein>
    <submittedName>
        <fullName evidence="8">LLM class flavin-dependent oxidoreductase</fullName>
    </submittedName>
</protein>
<keyword evidence="4" id="KW-0503">Monooxygenase</keyword>
<dbReference type="KEGG" id="roz:CBI38_32885"/>
<dbReference type="SUPFAM" id="SSF51679">
    <property type="entry name" value="Bacterial luciferase-like"/>
    <property type="match status" value="1"/>
</dbReference>
<feature type="domain" description="Luciferase-like" evidence="7">
    <location>
        <begin position="27"/>
        <end position="391"/>
    </location>
</feature>
<dbReference type="Gene3D" id="3.20.20.30">
    <property type="entry name" value="Luciferase-like domain"/>
    <property type="match status" value="1"/>
</dbReference>
<feature type="binding site" evidence="6">
    <location>
        <position position="230"/>
    </location>
    <ligand>
        <name>FMN</name>
        <dbReference type="ChEBI" id="CHEBI:58210"/>
    </ligand>
</feature>
<dbReference type="InterPro" id="IPR011251">
    <property type="entry name" value="Luciferase-like_dom"/>
</dbReference>
<evidence type="ECO:0000256" key="2">
    <source>
        <dbReference type="ARBA" id="ARBA00022643"/>
    </source>
</evidence>
<dbReference type="InterPro" id="IPR051260">
    <property type="entry name" value="Diverse_substr_monoxygenases"/>
</dbReference>
<dbReference type="GO" id="GO:0016705">
    <property type="term" value="F:oxidoreductase activity, acting on paired donors, with incorporation or reduction of molecular oxygen"/>
    <property type="evidence" value="ECO:0007669"/>
    <property type="project" value="InterPro"/>
</dbReference>
<reference evidence="8 9" key="1">
    <citation type="submission" date="2017-05" db="EMBL/GenBank/DDBJ databases">
        <title>Isolation of Rhodococcus sp. S2-17 biodegrading of BP-3.</title>
        <authorList>
            <person name="Lee Y."/>
            <person name="Kim K.H."/>
            <person name="Chun B.H."/>
            <person name="Jung H.S."/>
            <person name="Jeon C.O."/>
        </authorList>
    </citation>
    <scope>NUCLEOTIDE SEQUENCE [LARGE SCALE GENOMIC DNA]</scope>
    <source>
        <strain evidence="8 9">S2-17</strain>
        <plasmid evidence="9">prb98</plasmid>
    </source>
</reference>
<keyword evidence="2 6" id="KW-0288">FMN</keyword>
<organism evidence="8 9">
    <name type="scientific">Rhodococcus oxybenzonivorans</name>
    <dbReference type="NCBI Taxonomy" id="1990687"/>
    <lineage>
        <taxon>Bacteria</taxon>
        <taxon>Bacillati</taxon>
        <taxon>Actinomycetota</taxon>
        <taxon>Actinomycetes</taxon>
        <taxon>Mycobacteriales</taxon>
        <taxon>Nocardiaceae</taxon>
        <taxon>Rhodococcus</taxon>
    </lineage>
</organism>
<dbReference type="AlphaFoldDB" id="A0A2S2C5X4"/>
<dbReference type="NCBIfam" id="TIGR03860">
    <property type="entry name" value="FMN_nitrolo"/>
    <property type="match status" value="1"/>
</dbReference>
<dbReference type="PANTHER" id="PTHR30011:SF16">
    <property type="entry name" value="C2H2 FINGER DOMAIN TRANSCRIPTION FACTOR (EUROFUNG)-RELATED"/>
    <property type="match status" value="1"/>
</dbReference>
<keyword evidence="8" id="KW-0614">Plasmid</keyword>
<feature type="binding site" evidence="6">
    <location>
        <position position="154"/>
    </location>
    <ligand>
        <name>FMN</name>
        <dbReference type="ChEBI" id="CHEBI:58210"/>
    </ligand>
</feature>
<dbReference type="InterPro" id="IPR036661">
    <property type="entry name" value="Luciferase-like_sf"/>
</dbReference>
<dbReference type="EMBL" id="CP021355">
    <property type="protein sequence ID" value="AWK76265.1"/>
    <property type="molecule type" value="Genomic_DNA"/>
</dbReference>
<evidence type="ECO:0000256" key="6">
    <source>
        <dbReference type="PIRSR" id="PIRSR000337-1"/>
    </source>
</evidence>
<evidence type="ECO:0000256" key="1">
    <source>
        <dbReference type="ARBA" id="ARBA00022630"/>
    </source>
</evidence>
<sequence>MAKQLIFNIFTLNSVSHIFHGMWRHPDSKALQHNDLDTWLELARLAERGCIDTIFIADLAGQQGVYRGSTDMLAERGINFPVSDPEMLLSAMIATTENLGFVYTRSMIQQPPFSFARAASTLDHLSKGRVGWNIVTSYLENAYLNVGHTELTDHDERYRRAQEYMEVVYKLWEGSWEDDAIIADREKGIFADPSKIHRIDHVGEHYSVQGPHLVEPSPQRTPVLFQAGASEAGRDFASRHAEGIFLMADSPADAAAFIDDVRARLVAAGRQPDDAKFIAGTSIIVGSTEEEAERKAAELDEYVDGESLLAQYSGVFGADLAALAPDMPLAELAQQTSAVRGILEMFIDRLPADSNPTVADLGKYFSSQYRIVGTPESIADTLQAWADAGVDGFNIIQMTTPGTYTEFIDHVVPVLQARGMMKREYAPGTLREKLFPGRAARLNDRHPTQGYRKTTMPV</sequence>
<keyword evidence="9" id="KW-1185">Reference proteome</keyword>
<evidence type="ECO:0000313" key="9">
    <source>
        <dbReference type="Proteomes" id="UP000245711"/>
    </source>
</evidence>
<dbReference type="PIRSF" id="PIRSF000337">
    <property type="entry name" value="NTA_MOA"/>
    <property type="match status" value="1"/>
</dbReference>
<evidence type="ECO:0000259" key="7">
    <source>
        <dbReference type="Pfam" id="PF00296"/>
    </source>
</evidence>
<keyword evidence="1 6" id="KW-0285">Flavoprotein</keyword>
<evidence type="ECO:0000256" key="5">
    <source>
        <dbReference type="ARBA" id="ARBA00033748"/>
    </source>
</evidence>
<accession>A0A2S2C5X4</accession>
<dbReference type="InterPro" id="IPR016215">
    <property type="entry name" value="NTA_MOA"/>
</dbReference>
<evidence type="ECO:0000256" key="3">
    <source>
        <dbReference type="ARBA" id="ARBA00023002"/>
    </source>
</evidence>
<dbReference type="GO" id="GO:0004497">
    <property type="term" value="F:monooxygenase activity"/>
    <property type="evidence" value="ECO:0007669"/>
    <property type="project" value="UniProtKB-KW"/>
</dbReference>
<dbReference type="RefSeq" id="WP_109335728.1">
    <property type="nucleotide sequence ID" value="NZ_CP021355.1"/>
</dbReference>
<dbReference type="PANTHER" id="PTHR30011">
    <property type="entry name" value="ALKANESULFONATE MONOOXYGENASE-RELATED"/>
    <property type="match status" value="1"/>
</dbReference>
<dbReference type="Proteomes" id="UP000245711">
    <property type="component" value="Plasmid pRB98"/>
</dbReference>
<dbReference type="Pfam" id="PF00296">
    <property type="entry name" value="Bac_luciferase"/>
    <property type="match status" value="1"/>
</dbReference>
<geneLocation type="plasmid" evidence="9">
    <name>prb98</name>
</geneLocation>
<dbReference type="OrthoDB" id="8320141at2"/>
<feature type="binding site" evidence="6">
    <location>
        <position position="58"/>
    </location>
    <ligand>
        <name>FMN</name>
        <dbReference type="ChEBI" id="CHEBI:58210"/>
    </ligand>
</feature>
<evidence type="ECO:0000313" key="8">
    <source>
        <dbReference type="EMBL" id="AWK76265.1"/>
    </source>
</evidence>
<keyword evidence="3" id="KW-0560">Oxidoreductase</keyword>